<feature type="region of interest" description="Disordered" evidence="1">
    <location>
        <begin position="1485"/>
        <end position="1509"/>
    </location>
</feature>
<gene>
    <name evidence="2" type="ORF">AK812_SmicGene834</name>
</gene>
<dbReference type="Proteomes" id="UP000186817">
    <property type="component" value="Unassembled WGS sequence"/>
</dbReference>
<sequence length="3163" mass="349035">MESPVSSGIEMIEGDSPESIVSSQELDTPPWWAALLKQHTRHLQFDDSAALPMSLLSTCSGLCAEAFVLKALGLAFRLHSAADTDQGCRDFIQANFSVEHMHTSLEAQASFFENVTGWDMPEEKGSDVTPLGRSATGYHFAVFRLDHAIWVNLSRPSVGQPKMETTFMGQPKKETTLELPARLLEEALTGGNKIQYASGDADDSGFEQEHRLQVLQEAGPHVARACQAGDDVQQKLLLLSVPSSAPSEERQASHEVRLAQKCTDRFLFQSEQRCSTSLTAESEILGMDTNTFQKHLETTAAAVLGSAANAWSALLSWLQQKAVEQQLKLKCLIRQRSYDETPLRFRVAEGSDAPAKSDAKTTKHTSVVKVLQTKFRIGVVVQLRDPAKLVFLHGTMPTVLQPMEKTRGVDILKSQMEVLDSIPGIRQLSQAFPSTINVATADRFSGNLMAEASTSQTWQLSVVNTDISAVVACALFMSGAGSVETFRRHLLATMKEMLVLVHSEPPGGRVQAHRQAIYNLYLGSDNLSRAEGTQAIQQRREHQRLVLDMFLAGDYEDTSRVCLYSRGKALTFEDAEHILTEFIVPALIPTSLAIFPRHRWLGGELAIDQLGLIQATHGLLAKVLLRMTAHVAQMPAVAELEEITEAWDGTVDAALVSAASKQAAEGSHATGEPNEEALPATQQDAVRDWAALKKSCQQKVRHWARVRDLNVLVVIRTAMSIVTGLLHSLLKKADPAWERLQHHAASQGLPRKYRVSVFALGTDLDRAFDRVATIMHSPIQALPARSWRMGFKVLLLRMLARVAAALEFFLGSASGKAPYLVFRLLDSDPVSRQNTARQLLDPDSPQCVHDAFTRHFVTKFPTADKMLSTEARMFLHAVAVLSDIDVSGIECRHASIRSLLDQRSRTWSPRISLVSADFLLRQAAKDLMHRHGASSKLRRRVWRQRPACKKKRGGGGAQRSFFSTKLRGTAVWKLTQQDRRRLFRRLNAEFRGLRDEEKQQHLEVGAAATISHRAGGVSFAGWASDSELALPSASAVALLEPGEEAAGAVIPLKSNLDDIRSFIRGKKSSIRAASRARKKADVEKEQAISRDLDKFVQECDARITQALSAALLLNAKSWNGRRFKLRESLLSRWSDLHELRRSNDNVPAASAQPAEATTLCSSLGVCVCDQESPAYQAYRFHVNFVALLKPHVVKPRKKAGESERRPVPLGRVLLEGTWLVCRLTPSHAQQRVMVSDSEDEEGGFAAPSEPVSTAWGRAAAARLAARRHAALPSDVFFLVSYVNFSTYRFAVLAVECEDLAEGSVLQMRVPAGLCVQTSIDFFRSRLDLELEWTATWYRIIEQGDVHEGSFLDEDDMRPDRFHVQPTDAVGSWRPWKGKTAESTERKQSTQRNTGRGRGQRSRKRPEIRTHTQGPRPKRVAKDSGASADLCVEDGSFGGMRLERDDGGDDAAPADDGDYDVISDNSDELELDPAMRIYSDTELEADLADIDPPTDPSDAEGEPVPPGWESADWEAYSSWERQANKDEPEEPDGWQQIAGMAEAVLGLSEGEPAQAAPSRPAPPAQGEGAPEEAAPSRPAVPAEGEGPSGPAPPAAKAAPREPVRGRIKTVQEETIQVWSYGELRYNSNTNTIRAFCTCLAHSQPCSKQRSLVAGKRKGQGRPIGYLVAWLRDQDSHASKEEHVWMSGVHKNFDLRLKAREDFSALPGARAWLDKERARTAEEPHEEIYVGFLRKDIYTAQDMEAWKFIVEATGGLFAEGYKTISIDACCLLLAAMGYGWYHVLAVRLLQNAGLPAQYRERLGDADPVWKKQSSELRASLGVSAKFKPWTSRENFAGEGIPRTPRVIDLIDVAACARLNEGESGRPANLHSFFCDVSQSHARKKWTTKKGLNPTFTTSTLLYSYGHDRIVLPYEMLLMHGFPGSVKVPKNISAAALKSMVGNGMSLPCVGTLLWALHVMKYRQFEADRSKWQSRLAKKPAAPVKKEEPGSDEDDTATRDDPTVVWAYEGKKKMTGCLVCVTAVESGTATPWEEGSALYLAKSSPEYNKTVDQCACAYEKLPAEALPRFGVPETVESTQQLGSMSYVELAFLSEDEITSLTGCTAEQLGQTVFLRLAEDGVTEISGVYVNFADVGDAVPWPEVMAWRKVRFFSTLSTSCIETHLSPERQLRAGQGPPLMKMLEGQKKKPGDDKKAGFLAGVPFLSKLMLKGQKVLDAREKKLEDKIRKQEEEKRAEEEAARGKEAASSVGSSSSDGVEEVQSKGRVATQATETGQRVKESNKKKKKPAAESKRRKKGADADGASEKGAEVLSDADIKSRMEHDIEMQKVCLHLGRVPDCLVTLSVERAWTENIGNQIFSAKKVLKNMEKDTRAALALQRRLDRCDAVKALTSTRKLRDLSPKDLQGYLQILLEGNIPLPTMIQAKVAVYESYRMVEQFVSNQSSEDARKTAQAFAKLHDLSPAKLEACHEFDCFEPLWSDVVRQAMTDDAASKPVDWQALSLMFIDSFGSDCMLDCIDKLPADNMKQKFVFQSLTGILRPWGLSETHPEGAEGVWDSVPEGTSDAIRRMVSFCKAIVCLLDAQPLYFGGAAKDVFPFAKYQGGHDLEVCLRDNLKKKFWQERYQSEQQFAGPGKMLGARLAEAVKDILEFKGVAVQSMDINKALAFCVDKLQMRSEMVQQLRPDATHRLDEQLVPLLAKVANAVVTESSTQPGDSDDAKANMISSMGSHVETFYALCQQFCHVSSVAEGLASLLAWKQSNQAALNASALDELINRSVAEPVSGFDIHECQRLAEVVGQLTAEQYARLLPVMMGKLVHEAETCDCTTEDGTLEWKRVLAACGALRDAASSQVEPDDKIHVWVGKQLALHSEAIALDDQHARWHHLGNNVAARAKADATGVSADAVAKALVNLDKAVEQAMQTQLQAPFVGSVKAEQADADFDDQTTEQAKEALQRPQCLLSEALIKVDFASVALRKLADPLIAEIFVSKISEIYDKASANLATVLELSKDMQSTKDTHWWQKIDKPTDLACVINAGKECFADIDGDALEPAVAALEKVWIELRSMHTKYRRAVKHFGHESLTKVPEMNKRIDKELEATKALKTEGYIIQALTLVREKEKKALMMDQWELVGADQVSSEKLQPCLYQALQSFVSTSAGAKPTAKRSKP</sequence>
<feature type="compositionally biased region" description="Basic and acidic residues" evidence="1">
    <location>
        <begin position="2223"/>
        <end position="2241"/>
    </location>
</feature>
<feature type="region of interest" description="Disordered" evidence="1">
    <location>
        <begin position="1549"/>
        <end position="1606"/>
    </location>
</feature>
<feature type="compositionally biased region" description="Acidic residues" evidence="1">
    <location>
        <begin position="1445"/>
        <end position="1470"/>
    </location>
</feature>
<feature type="region of interest" description="Disordered" evidence="1">
    <location>
        <begin position="1357"/>
        <end position="1471"/>
    </location>
</feature>
<accession>A0A1Q9F5K3</accession>
<feature type="region of interest" description="Disordered" evidence="1">
    <location>
        <begin position="1973"/>
        <end position="1997"/>
    </location>
</feature>
<feature type="compositionally biased region" description="Low complexity" evidence="1">
    <location>
        <begin position="1551"/>
        <end position="1584"/>
    </location>
</feature>
<protein>
    <submittedName>
        <fullName evidence="2">Uncharacterized protein</fullName>
    </submittedName>
</protein>
<organism evidence="2 3">
    <name type="scientific">Symbiodinium microadriaticum</name>
    <name type="common">Dinoflagellate</name>
    <name type="synonym">Zooxanthella microadriatica</name>
    <dbReference type="NCBI Taxonomy" id="2951"/>
    <lineage>
        <taxon>Eukaryota</taxon>
        <taxon>Sar</taxon>
        <taxon>Alveolata</taxon>
        <taxon>Dinophyceae</taxon>
        <taxon>Suessiales</taxon>
        <taxon>Symbiodiniaceae</taxon>
        <taxon>Symbiodinium</taxon>
    </lineage>
</organism>
<evidence type="ECO:0000256" key="1">
    <source>
        <dbReference type="SAM" id="MobiDB-lite"/>
    </source>
</evidence>
<proteinExistence type="predicted"/>
<reference evidence="2 3" key="1">
    <citation type="submission" date="2016-02" db="EMBL/GenBank/DDBJ databases">
        <title>Genome analysis of coral dinoflagellate symbionts highlights evolutionary adaptations to a symbiotic lifestyle.</title>
        <authorList>
            <person name="Aranda M."/>
            <person name="Li Y."/>
            <person name="Liew Y.J."/>
            <person name="Baumgarten S."/>
            <person name="Simakov O."/>
            <person name="Wilson M."/>
            <person name="Piel J."/>
            <person name="Ashoor H."/>
            <person name="Bougouffa S."/>
            <person name="Bajic V.B."/>
            <person name="Ryu T."/>
            <person name="Ravasi T."/>
            <person name="Bayer T."/>
            <person name="Micklem G."/>
            <person name="Kim H."/>
            <person name="Bhak J."/>
            <person name="Lajeunesse T.C."/>
            <person name="Voolstra C.R."/>
        </authorList>
    </citation>
    <scope>NUCLEOTIDE SEQUENCE [LARGE SCALE GENOMIC DNA]</scope>
    <source>
        <strain evidence="2 3">CCMP2467</strain>
    </source>
</reference>
<evidence type="ECO:0000313" key="3">
    <source>
        <dbReference type="Proteomes" id="UP000186817"/>
    </source>
</evidence>
<feature type="region of interest" description="Disordered" evidence="1">
    <location>
        <begin position="2164"/>
        <end position="2190"/>
    </location>
</feature>
<name>A0A1Q9F5K3_SYMMI</name>
<keyword evidence="3" id="KW-1185">Reference proteome</keyword>
<evidence type="ECO:0000313" key="2">
    <source>
        <dbReference type="EMBL" id="OLQ14950.1"/>
    </source>
</evidence>
<feature type="compositionally biased region" description="Basic and acidic residues" evidence="1">
    <location>
        <begin position="1378"/>
        <end position="1387"/>
    </location>
</feature>
<feature type="region of interest" description="Disordered" evidence="1">
    <location>
        <begin position="2223"/>
        <end position="2311"/>
    </location>
</feature>
<feature type="region of interest" description="Disordered" evidence="1">
    <location>
        <begin position="1"/>
        <end position="23"/>
    </location>
</feature>
<feature type="compositionally biased region" description="Basic and acidic residues" evidence="1">
    <location>
        <begin position="2180"/>
        <end position="2190"/>
    </location>
</feature>
<comment type="caution">
    <text evidence="2">The sequence shown here is derived from an EMBL/GenBank/DDBJ whole genome shotgun (WGS) entry which is preliminary data.</text>
</comment>
<dbReference type="OrthoDB" id="433088at2759"/>
<feature type="compositionally biased region" description="Basic and acidic residues" evidence="1">
    <location>
        <begin position="2284"/>
        <end position="2311"/>
    </location>
</feature>
<dbReference type="EMBL" id="LSRX01000008">
    <property type="protein sequence ID" value="OLQ14950.1"/>
    <property type="molecule type" value="Genomic_DNA"/>
</dbReference>
<feature type="compositionally biased region" description="Low complexity" evidence="1">
    <location>
        <begin position="2242"/>
        <end position="2252"/>
    </location>
</feature>